<gene>
    <name evidence="2" type="ORF">JOF46_002252</name>
</gene>
<dbReference type="Proteomes" id="UP000766570">
    <property type="component" value="Unassembled WGS sequence"/>
</dbReference>
<dbReference type="InterPro" id="IPR052742">
    <property type="entry name" value="Mito_N-acetyltransferase"/>
</dbReference>
<dbReference type="EMBL" id="JAGIOE010000001">
    <property type="protein sequence ID" value="MBP2374340.1"/>
    <property type="molecule type" value="Genomic_DNA"/>
</dbReference>
<dbReference type="Pfam" id="PF00583">
    <property type="entry name" value="Acetyltransf_1"/>
    <property type="match status" value="1"/>
</dbReference>
<dbReference type="SUPFAM" id="SSF55729">
    <property type="entry name" value="Acyl-CoA N-acyltransferases (Nat)"/>
    <property type="match status" value="1"/>
</dbReference>
<dbReference type="PANTHER" id="PTHR43138">
    <property type="entry name" value="ACETYLTRANSFERASE, GNAT FAMILY"/>
    <property type="match status" value="1"/>
</dbReference>
<proteinExistence type="predicted"/>
<feature type="domain" description="N-acetyltransferase" evidence="1">
    <location>
        <begin position="1"/>
        <end position="158"/>
    </location>
</feature>
<keyword evidence="3" id="KW-1185">Reference proteome</keyword>
<accession>A0ABS4WDP6</accession>
<evidence type="ECO:0000313" key="3">
    <source>
        <dbReference type="Proteomes" id="UP000766570"/>
    </source>
</evidence>
<dbReference type="PROSITE" id="PS51186">
    <property type="entry name" value="GNAT"/>
    <property type="match status" value="1"/>
</dbReference>
<comment type="caution">
    <text evidence="2">The sequence shown here is derived from an EMBL/GenBank/DDBJ whole genome shotgun (WGS) entry which is preliminary data.</text>
</comment>
<dbReference type="InterPro" id="IPR000182">
    <property type="entry name" value="GNAT_dom"/>
</dbReference>
<dbReference type="Gene3D" id="3.40.630.30">
    <property type="match status" value="1"/>
</dbReference>
<sequence length="162" mass="17334">MEIRVATQEDWPGLWPIIEEVVRQGETYCWPVDATEEQCRAWWMGKAGGTVFVAVDDDGAVAGTAELHPNQPAAGSHVANAGFMVASHASGRGLGRALATHVIEAAAGQGFTAMQFNAVVSTNVHAIQLWQSLGFEVLTVIPQAFNHPVHGLVGLNVMHRVL</sequence>
<dbReference type="CDD" id="cd04301">
    <property type="entry name" value="NAT_SF"/>
    <property type="match status" value="1"/>
</dbReference>
<dbReference type="PANTHER" id="PTHR43138:SF1">
    <property type="entry name" value="N-ACETYLTRANSFERASE ACA1"/>
    <property type="match status" value="1"/>
</dbReference>
<dbReference type="RefSeq" id="WP_209907369.1">
    <property type="nucleotide sequence ID" value="NZ_BAAAMI010000006.1"/>
</dbReference>
<reference evidence="2 3" key="1">
    <citation type="submission" date="2021-03" db="EMBL/GenBank/DDBJ databases">
        <title>Sequencing the genomes of 1000 actinobacteria strains.</title>
        <authorList>
            <person name="Klenk H.-P."/>
        </authorList>
    </citation>
    <scope>NUCLEOTIDE SEQUENCE [LARGE SCALE GENOMIC DNA]</scope>
    <source>
        <strain evidence="2 3">DSM 15454</strain>
    </source>
</reference>
<protein>
    <submittedName>
        <fullName evidence="2">L-amino acid N-acyltransferase YncA</fullName>
    </submittedName>
</protein>
<name>A0ABS4WDP6_9MICC</name>
<dbReference type="InterPro" id="IPR016181">
    <property type="entry name" value="Acyl_CoA_acyltransferase"/>
</dbReference>
<evidence type="ECO:0000313" key="2">
    <source>
        <dbReference type="EMBL" id="MBP2374340.1"/>
    </source>
</evidence>
<organism evidence="2 3">
    <name type="scientific">Paeniglutamicibacter psychrophenolicus</name>
    <dbReference type="NCBI Taxonomy" id="257454"/>
    <lineage>
        <taxon>Bacteria</taxon>
        <taxon>Bacillati</taxon>
        <taxon>Actinomycetota</taxon>
        <taxon>Actinomycetes</taxon>
        <taxon>Micrococcales</taxon>
        <taxon>Micrococcaceae</taxon>
        <taxon>Paeniglutamicibacter</taxon>
    </lineage>
</organism>
<evidence type="ECO:0000259" key="1">
    <source>
        <dbReference type="PROSITE" id="PS51186"/>
    </source>
</evidence>